<keyword evidence="2" id="KW-1003">Cell membrane</keyword>
<dbReference type="Gene3D" id="3.30.70.120">
    <property type="match status" value="1"/>
</dbReference>
<evidence type="ECO:0000256" key="4">
    <source>
        <dbReference type="ARBA" id="ARBA00022989"/>
    </source>
</evidence>
<dbReference type="InterPro" id="IPR019264">
    <property type="entry name" value="DUF2179"/>
</dbReference>
<reference evidence="8" key="1">
    <citation type="submission" date="2020-10" db="EMBL/GenBank/DDBJ databases">
        <authorList>
            <person name="Gilroy R."/>
        </authorList>
    </citation>
    <scope>NUCLEOTIDE SEQUENCE</scope>
    <source>
        <strain evidence="8">ChiHjej12B11-29160</strain>
    </source>
</reference>
<evidence type="ECO:0000256" key="1">
    <source>
        <dbReference type="ARBA" id="ARBA00004651"/>
    </source>
</evidence>
<comment type="subcellular location">
    <subcellularLocation>
        <location evidence="1">Cell membrane</location>
        <topology evidence="1">Multi-pass membrane protein</topology>
    </subcellularLocation>
</comment>
<evidence type="ECO:0000256" key="6">
    <source>
        <dbReference type="SAM" id="Phobius"/>
    </source>
</evidence>
<comment type="caution">
    <text evidence="8">The sequence shown here is derived from an EMBL/GenBank/DDBJ whole genome shotgun (WGS) entry which is preliminary data.</text>
</comment>
<dbReference type="PIRSF" id="PIRSF006483">
    <property type="entry name" value="Membrane_protein_YitT"/>
    <property type="match status" value="1"/>
</dbReference>
<dbReference type="PANTHER" id="PTHR33545:SF5">
    <property type="entry name" value="UPF0750 MEMBRANE PROTEIN YITT"/>
    <property type="match status" value="1"/>
</dbReference>
<dbReference type="AlphaFoldDB" id="A0A9D1L5C4"/>
<organism evidence="8 9">
    <name type="scientific">Candidatus Coprovicinus avistercoris</name>
    <dbReference type="NCBI Taxonomy" id="2840754"/>
    <lineage>
        <taxon>Bacteria</taxon>
        <taxon>Bacillati</taxon>
        <taxon>Actinomycetota</taxon>
        <taxon>Coriobacteriia</taxon>
        <taxon>Coriobacteriales</taxon>
        <taxon>Coriobacteriaceae</taxon>
        <taxon>Coriobacteriaceae incertae sedis</taxon>
        <taxon>Candidatus Coprovicinus</taxon>
    </lineage>
</organism>
<dbReference type="InterPro" id="IPR015867">
    <property type="entry name" value="N-reg_PII/ATP_PRibTrfase_C"/>
</dbReference>
<feature type="transmembrane region" description="Helical" evidence="6">
    <location>
        <begin position="85"/>
        <end position="110"/>
    </location>
</feature>
<gene>
    <name evidence="8" type="ORF">IAD17_06445</name>
</gene>
<feature type="transmembrane region" description="Helical" evidence="6">
    <location>
        <begin position="155"/>
        <end position="176"/>
    </location>
</feature>
<evidence type="ECO:0000313" key="8">
    <source>
        <dbReference type="EMBL" id="HIU24546.1"/>
    </source>
</evidence>
<dbReference type="Pfam" id="PF02588">
    <property type="entry name" value="YitT_membrane"/>
    <property type="match status" value="1"/>
</dbReference>
<protein>
    <submittedName>
        <fullName evidence="8">YitT family protein</fullName>
    </submittedName>
</protein>
<proteinExistence type="predicted"/>
<dbReference type="InterPro" id="IPR051461">
    <property type="entry name" value="UPF0750_membrane"/>
</dbReference>
<dbReference type="Proteomes" id="UP000824078">
    <property type="component" value="Unassembled WGS sequence"/>
</dbReference>
<keyword evidence="3 6" id="KW-0812">Transmembrane</keyword>
<dbReference type="InterPro" id="IPR003740">
    <property type="entry name" value="YitT"/>
</dbReference>
<feature type="domain" description="DUF2179" evidence="7">
    <location>
        <begin position="229"/>
        <end position="283"/>
    </location>
</feature>
<evidence type="ECO:0000256" key="5">
    <source>
        <dbReference type="ARBA" id="ARBA00023136"/>
    </source>
</evidence>
<dbReference type="GO" id="GO:0005886">
    <property type="term" value="C:plasma membrane"/>
    <property type="evidence" value="ECO:0007669"/>
    <property type="project" value="UniProtKB-SubCell"/>
</dbReference>
<dbReference type="Pfam" id="PF10035">
    <property type="entry name" value="DUF2179"/>
    <property type="match status" value="1"/>
</dbReference>
<feature type="transmembrane region" description="Helical" evidence="6">
    <location>
        <begin position="116"/>
        <end position="134"/>
    </location>
</feature>
<keyword evidence="5 6" id="KW-0472">Membrane</keyword>
<name>A0A9D1L5C4_9ACTN</name>
<evidence type="ECO:0000256" key="3">
    <source>
        <dbReference type="ARBA" id="ARBA00022692"/>
    </source>
</evidence>
<evidence type="ECO:0000313" key="9">
    <source>
        <dbReference type="Proteomes" id="UP000824078"/>
    </source>
</evidence>
<evidence type="ECO:0000259" key="7">
    <source>
        <dbReference type="Pfam" id="PF10035"/>
    </source>
</evidence>
<dbReference type="PANTHER" id="PTHR33545">
    <property type="entry name" value="UPF0750 MEMBRANE PROTEIN YITT-RELATED"/>
    <property type="match status" value="1"/>
</dbReference>
<feature type="transmembrane region" description="Helical" evidence="6">
    <location>
        <begin position="54"/>
        <end position="78"/>
    </location>
</feature>
<keyword evidence="4 6" id="KW-1133">Transmembrane helix</keyword>
<evidence type="ECO:0000256" key="2">
    <source>
        <dbReference type="ARBA" id="ARBA00022475"/>
    </source>
</evidence>
<accession>A0A9D1L5C4</accession>
<sequence length="291" mass="30306">MKAHSIGVTEIRDAILIAIGSMLFAVGVDCFQVPNGLAAGGITGLATIIHAVGLRMGIIIPIGLQGLVANALLLIPVIKTGSRRYLAYTLAGIFFSNVFVDALAPVLPVFTGDDMLLYAIWGGVITGVGLGMVFRTGGNTGGTDIVAQLMARGGAISVGMAAAVVDGAVIALSIPVFSISNALYAMICMFVSSKVLDAVVDGPSTERMAYVISSRHERIAELVMYEMGRGCTELQARGVWSGNSRPVLLVVLTRSELGQLKDIAGRVDPDALVVISEVHEAFGQGFGKLGE</sequence>
<reference evidence="8" key="2">
    <citation type="journal article" date="2021" name="PeerJ">
        <title>Extensive microbial diversity within the chicken gut microbiome revealed by metagenomics and culture.</title>
        <authorList>
            <person name="Gilroy R."/>
            <person name="Ravi A."/>
            <person name="Getino M."/>
            <person name="Pursley I."/>
            <person name="Horton D.L."/>
            <person name="Alikhan N.F."/>
            <person name="Baker D."/>
            <person name="Gharbi K."/>
            <person name="Hall N."/>
            <person name="Watson M."/>
            <person name="Adriaenssens E.M."/>
            <person name="Foster-Nyarko E."/>
            <person name="Jarju S."/>
            <person name="Secka A."/>
            <person name="Antonio M."/>
            <person name="Oren A."/>
            <person name="Chaudhuri R.R."/>
            <person name="La Ragione R."/>
            <person name="Hildebrand F."/>
            <person name="Pallen M.J."/>
        </authorList>
    </citation>
    <scope>NUCLEOTIDE SEQUENCE</scope>
    <source>
        <strain evidence="8">ChiHjej12B11-29160</strain>
    </source>
</reference>
<dbReference type="EMBL" id="DVMQ01000018">
    <property type="protein sequence ID" value="HIU24546.1"/>
    <property type="molecule type" value="Genomic_DNA"/>
</dbReference>
<dbReference type="CDD" id="cd16380">
    <property type="entry name" value="YitT_C"/>
    <property type="match status" value="1"/>
</dbReference>